<reference evidence="7 8" key="1">
    <citation type="submission" date="2017-09" db="EMBL/GenBank/DDBJ databases">
        <title>Genome sequences of Natrinema ejinorence JCM 13890T.</title>
        <authorList>
            <person name="Roh S.W."/>
            <person name="Kim Y.B."/>
            <person name="Kim J.Y."/>
        </authorList>
    </citation>
    <scope>NUCLEOTIDE SEQUENCE [LARGE SCALE GENOMIC DNA]</scope>
    <source>
        <strain evidence="7 8">JCM 13890</strain>
    </source>
</reference>
<feature type="transmembrane region" description="Helical" evidence="5">
    <location>
        <begin position="215"/>
        <end position="238"/>
    </location>
</feature>
<keyword evidence="2 5" id="KW-0812">Transmembrane</keyword>
<evidence type="ECO:0000256" key="4">
    <source>
        <dbReference type="ARBA" id="ARBA00023136"/>
    </source>
</evidence>
<dbReference type="InterPro" id="IPR044880">
    <property type="entry name" value="NCX_ion-bd_dom_sf"/>
</dbReference>
<sequence length="357" mass="38229">MTVVGVGGYVVLGFVSMVLLVLAAEVVVQRVVRVAKYYGVSEAVIGLTVVSLGTSLPEIAAHVVASSQILLGVGDPRILSATVLGGNIGSDVVQQTLLLGLVVLLVGGFRFSNKFLLRGYAPMIGTTLLTLLLAWDRTLTRVDGMILLTFFTSYTYALYTTRSDILQQQGTSPPSTAPRRDTVVSAVGLLIVLLAAHFLFRSVGFFVARTGLEGSLIGVVVLGVGSASPEMVTAIVGLREGAEGLSLGTLIGSNITNPLLGIGLGSLLSTYHVPRPLVYWDLPMETVTASILLVYLLTKDDIGVMLGTIAERFERHTLQARFETIEERHLGRVGAALLIVLYFVYLLVRVSYFPEDF</sequence>
<feature type="transmembrane region" description="Helical" evidence="5">
    <location>
        <begin position="330"/>
        <end position="348"/>
    </location>
</feature>
<evidence type="ECO:0000313" key="7">
    <source>
        <dbReference type="EMBL" id="PCR90386.1"/>
    </source>
</evidence>
<evidence type="ECO:0000259" key="6">
    <source>
        <dbReference type="Pfam" id="PF01699"/>
    </source>
</evidence>
<dbReference type="GO" id="GO:0005262">
    <property type="term" value="F:calcium channel activity"/>
    <property type="evidence" value="ECO:0007669"/>
    <property type="project" value="TreeGrafter"/>
</dbReference>
<evidence type="ECO:0000256" key="1">
    <source>
        <dbReference type="ARBA" id="ARBA00004141"/>
    </source>
</evidence>
<dbReference type="RefSeq" id="WP_097379334.1">
    <property type="nucleotide sequence ID" value="NZ_NXNI01000001.1"/>
</dbReference>
<organism evidence="7 8">
    <name type="scientific">Natrinema ejinorense</name>
    <dbReference type="NCBI Taxonomy" id="373386"/>
    <lineage>
        <taxon>Archaea</taxon>
        <taxon>Methanobacteriati</taxon>
        <taxon>Methanobacteriota</taxon>
        <taxon>Stenosarchaea group</taxon>
        <taxon>Halobacteria</taxon>
        <taxon>Halobacteriales</taxon>
        <taxon>Natrialbaceae</taxon>
        <taxon>Natrinema</taxon>
    </lineage>
</organism>
<dbReference type="GO" id="GO:0008273">
    <property type="term" value="F:calcium, potassium:sodium antiporter activity"/>
    <property type="evidence" value="ECO:0007669"/>
    <property type="project" value="TreeGrafter"/>
</dbReference>
<feature type="domain" description="Sodium/calcium exchanger membrane region" evidence="6">
    <location>
        <begin position="183"/>
        <end position="349"/>
    </location>
</feature>
<comment type="subcellular location">
    <subcellularLocation>
        <location evidence="1">Membrane</location>
        <topology evidence="1">Multi-pass membrane protein</topology>
    </subcellularLocation>
</comment>
<feature type="transmembrane region" description="Helical" evidence="5">
    <location>
        <begin position="250"/>
        <end position="271"/>
    </location>
</feature>
<accession>A0A2A5QU69</accession>
<name>A0A2A5QU69_9EURY</name>
<feature type="domain" description="Sodium/calcium exchanger membrane region" evidence="6">
    <location>
        <begin position="10"/>
        <end position="159"/>
    </location>
</feature>
<feature type="transmembrane region" description="Helical" evidence="5">
    <location>
        <begin position="182"/>
        <end position="200"/>
    </location>
</feature>
<feature type="transmembrane region" description="Helical" evidence="5">
    <location>
        <begin position="141"/>
        <end position="161"/>
    </location>
</feature>
<comment type="caution">
    <text evidence="7">The sequence shown here is derived from an EMBL/GenBank/DDBJ whole genome shotgun (WGS) entry which is preliminary data.</text>
</comment>
<feature type="transmembrane region" description="Helical" evidence="5">
    <location>
        <begin position="116"/>
        <end position="135"/>
    </location>
</feature>
<feature type="transmembrane region" description="Helical" evidence="5">
    <location>
        <begin position="92"/>
        <end position="109"/>
    </location>
</feature>
<dbReference type="GO" id="GO:0005886">
    <property type="term" value="C:plasma membrane"/>
    <property type="evidence" value="ECO:0007669"/>
    <property type="project" value="TreeGrafter"/>
</dbReference>
<evidence type="ECO:0000256" key="5">
    <source>
        <dbReference type="SAM" id="Phobius"/>
    </source>
</evidence>
<gene>
    <name evidence="7" type="ORF">CP557_07440</name>
</gene>
<keyword evidence="4 5" id="KW-0472">Membrane</keyword>
<dbReference type="Gene3D" id="1.20.1420.30">
    <property type="entry name" value="NCX, central ion-binding region"/>
    <property type="match status" value="1"/>
</dbReference>
<feature type="transmembrane region" description="Helical" evidence="5">
    <location>
        <begin position="6"/>
        <end position="28"/>
    </location>
</feature>
<evidence type="ECO:0000256" key="3">
    <source>
        <dbReference type="ARBA" id="ARBA00022989"/>
    </source>
</evidence>
<protein>
    <submittedName>
        <fullName evidence="7">Sodium:calcium antiporter</fullName>
    </submittedName>
</protein>
<evidence type="ECO:0000313" key="8">
    <source>
        <dbReference type="Proteomes" id="UP000219689"/>
    </source>
</evidence>
<dbReference type="InterPro" id="IPR004481">
    <property type="entry name" value="K/Na/Ca-exchanger"/>
</dbReference>
<dbReference type="OrthoDB" id="142185at2157"/>
<dbReference type="Pfam" id="PF01699">
    <property type="entry name" value="Na_Ca_ex"/>
    <property type="match status" value="2"/>
</dbReference>
<dbReference type="Proteomes" id="UP000219689">
    <property type="component" value="Unassembled WGS sequence"/>
</dbReference>
<proteinExistence type="predicted"/>
<dbReference type="PANTHER" id="PTHR10846:SF8">
    <property type="entry name" value="INNER MEMBRANE PROTEIN YRBG"/>
    <property type="match status" value="1"/>
</dbReference>
<dbReference type="PANTHER" id="PTHR10846">
    <property type="entry name" value="SODIUM/POTASSIUM/CALCIUM EXCHANGER"/>
    <property type="match status" value="1"/>
</dbReference>
<dbReference type="InterPro" id="IPR004837">
    <property type="entry name" value="NaCa_Exmemb"/>
</dbReference>
<keyword evidence="3 5" id="KW-1133">Transmembrane helix</keyword>
<feature type="transmembrane region" description="Helical" evidence="5">
    <location>
        <begin position="37"/>
        <end position="56"/>
    </location>
</feature>
<dbReference type="EMBL" id="NXNI01000001">
    <property type="protein sequence ID" value="PCR90386.1"/>
    <property type="molecule type" value="Genomic_DNA"/>
</dbReference>
<dbReference type="AlphaFoldDB" id="A0A2A5QU69"/>
<evidence type="ECO:0000256" key="2">
    <source>
        <dbReference type="ARBA" id="ARBA00022692"/>
    </source>
</evidence>
<dbReference type="GO" id="GO:0006874">
    <property type="term" value="P:intracellular calcium ion homeostasis"/>
    <property type="evidence" value="ECO:0007669"/>
    <property type="project" value="TreeGrafter"/>
</dbReference>
<keyword evidence="8" id="KW-1185">Reference proteome</keyword>